<dbReference type="Gene3D" id="3.90.550.10">
    <property type="entry name" value="Spore Coat Polysaccharide Biosynthesis Protein SpsA, Chain A"/>
    <property type="match status" value="1"/>
</dbReference>
<accession>E1YLW7</accession>
<evidence type="ECO:0000259" key="1">
    <source>
        <dbReference type="Pfam" id="PF00535"/>
    </source>
</evidence>
<evidence type="ECO:0000313" key="2">
    <source>
        <dbReference type="EMBL" id="CBX31100.1"/>
    </source>
</evidence>
<dbReference type="InterPro" id="IPR001173">
    <property type="entry name" value="Glyco_trans_2-like"/>
</dbReference>
<dbReference type="InterPro" id="IPR029044">
    <property type="entry name" value="Nucleotide-diphossugar_trans"/>
</dbReference>
<dbReference type="PANTHER" id="PTHR48090">
    <property type="entry name" value="UNDECAPRENYL-PHOSPHATE 4-DEOXY-4-FORMAMIDO-L-ARABINOSE TRANSFERASE-RELATED"/>
    <property type="match status" value="1"/>
</dbReference>
<proteinExistence type="predicted"/>
<dbReference type="AlphaFoldDB" id="E1YLW7"/>
<sequence>MGYACSWTEKKQESIEQMPESDVITDRIWCVIPVYNNCAAVKGVADKCSLYLKNIIVVDDGSTDADIAQVFAGTEIKVISHGKNMGKGKAINTAMNYIAEKGGLFMITIDADGQHYPKDLKKFIPLLQDDESAIVVGCRNFNIENVSKSSRFGRKFASFWLRIETGITINDCQSGFRAYPVRFISKMKFYGSHYDFEAEILARAVWAGLKIKTVDIDVWYPKPHERVSAFKPVTDNVRISLMHTRLVGRRLLQLILFKKEM</sequence>
<dbReference type="EMBL" id="FR695877">
    <property type="protein sequence ID" value="CBX31100.1"/>
    <property type="molecule type" value="Genomic_DNA"/>
</dbReference>
<protein>
    <recommendedName>
        <fullName evidence="1">Glycosyltransferase 2-like domain-containing protein</fullName>
    </recommendedName>
</protein>
<dbReference type="Pfam" id="PF00535">
    <property type="entry name" value="Glycos_transf_2"/>
    <property type="match status" value="1"/>
</dbReference>
<gene>
    <name evidence="2" type="ORF">N47_E46120</name>
</gene>
<reference evidence="2" key="1">
    <citation type="journal article" date="2011" name="Environ. Microbiol.">
        <title>Genomic insights into the metabolic potential of the polycyclic aromatic hydrocarbon degrading sulfate-reducing Deltaproteobacterium N47.</title>
        <authorList>
            <person name="Bergmann F."/>
            <person name="Selesi D."/>
            <person name="Weinmaier T."/>
            <person name="Tischler P."/>
            <person name="Rattei T."/>
            <person name="Meckenstock R.U."/>
        </authorList>
    </citation>
    <scope>NUCLEOTIDE SEQUENCE</scope>
</reference>
<name>E1YLW7_9BACT</name>
<dbReference type="CDD" id="cd04179">
    <property type="entry name" value="DPM_DPG-synthase_like"/>
    <property type="match status" value="1"/>
</dbReference>
<dbReference type="SUPFAM" id="SSF53448">
    <property type="entry name" value="Nucleotide-diphospho-sugar transferases"/>
    <property type="match status" value="1"/>
</dbReference>
<dbReference type="CAZy" id="GT2">
    <property type="family name" value="Glycosyltransferase Family 2"/>
</dbReference>
<dbReference type="InterPro" id="IPR050256">
    <property type="entry name" value="Glycosyltransferase_2"/>
</dbReference>
<feature type="domain" description="Glycosyltransferase 2-like" evidence="1">
    <location>
        <begin position="30"/>
        <end position="179"/>
    </location>
</feature>
<organism evidence="2">
    <name type="scientific">uncultured Desulfobacterium sp</name>
    <dbReference type="NCBI Taxonomy" id="201089"/>
    <lineage>
        <taxon>Bacteria</taxon>
        <taxon>Pseudomonadati</taxon>
        <taxon>Thermodesulfobacteriota</taxon>
        <taxon>Desulfobacteria</taxon>
        <taxon>Desulfobacterales</taxon>
        <taxon>Desulfobacteriaceae</taxon>
        <taxon>Desulfobacterium</taxon>
        <taxon>environmental samples</taxon>
    </lineage>
</organism>